<proteinExistence type="predicted"/>
<dbReference type="Pfam" id="PF14346">
    <property type="entry name" value="DUF4398"/>
    <property type="match status" value="1"/>
</dbReference>
<evidence type="ECO:0000259" key="3">
    <source>
        <dbReference type="Pfam" id="PF14346"/>
    </source>
</evidence>
<feature type="signal peptide" evidence="2">
    <location>
        <begin position="1"/>
        <end position="22"/>
    </location>
</feature>
<keyword evidence="1" id="KW-0175">Coiled coil</keyword>
<evidence type="ECO:0000313" key="5">
    <source>
        <dbReference type="Proteomes" id="UP000632828"/>
    </source>
</evidence>
<sequence length="123" mass="13541">MRMKTLRLIKACLVTLFIVVLAGCAVQVPAPEKEVTLATQSIVQAESSGAVEFAPLELQAARDKLNQAKLAMDKKEHVVARRLADEAMVDANLAEAKARSAKSQKVVEELKESIRILQQEMNR</sequence>
<evidence type="ECO:0000256" key="2">
    <source>
        <dbReference type="SAM" id="SignalP"/>
    </source>
</evidence>
<comment type="caution">
    <text evidence="4">The sequence shown here is derived from an EMBL/GenBank/DDBJ whole genome shotgun (WGS) entry which is preliminary data.</text>
</comment>
<name>A0A8J6QX64_9BACT</name>
<organism evidence="4 5">
    <name type="scientific">Pelovirga terrestris</name>
    <dbReference type="NCBI Taxonomy" id="2771352"/>
    <lineage>
        <taxon>Bacteria</taxon>
        <taxon>Pseudomonadati</taxon>
        <taxon>Thermodesulfobacteriota</taxon>
        <taxon>Desulfuromonadia</taxon>
        <taxon>Geobacterales</taxon>
        <taxon>Geobacteraceae</taxon>
        <taxon>Pelovirga</taxon>
    </lineage>
</organism>
<evidence type="ECO:0000256" key="1">
    <source>
        <dbReference type="SAM" id="Coils"/>
    </source>
</evidence>
<keyword evidence="5" id="KW-1185">Reference proteome</keyword>
<dbReference type="Proteomes" id="UP000632828">
    <property type="component" value="Unassembled WGS sequence"/>
</dbReference>
<keyword evidence="2" id="KW-0732">Signal</keyword>
<evidence type="ECO:0000313" key="4">
    <source>
        <dbReference type="EMBL" id="MBD1400593.1"/>
    </source>
</evidence>
<dbReference type="InterPro" id="IPR025511">
    <property type="entry name" value="DUF4398"/>
</dbReference>
<dbReference type="PROSITE" id="PS51257">
    <property type="entry name" value="PROKAR_LIPOPROTEIN"/>
    <property type="match status" value="1"/>
</dbReference>
<dbReference type="RefSeq" id="WP_191155278.1">
    <property type="nucleotide sequence ID" value="NZ_JACWUN010000007.1"/>
</dbReference>
<accession>A0A8J6QX64</accession>
<reference evidence="4" key="1">
    <citation type="submission" date="2020-09" db="EMBL/GenBank/DDBJ databases">
        <title>Pelobacter alkaliphilus sp. nov., a novel anaerobic arsenate-reducing bacterium from terrestrial mud volcano.</title>
        <authorList>
            <person name="Khomyakova M.A."/>
            <person name="Merkel A.Y."/>
            <person name="Slobodkin A.I."/>
        </authorList>
    </citation>
    <scope>NUCLEOTIDE SEQUENCE</scope>
    <source>
        <strain evidence="4">M08fum</strain>
    </source>
</reference>
<feature type="domain" description="DUF4398" evidence="3">
    <location>
        <begin position="34"/>
        <end position="109"/>
    </location>
</feature>
<dbReference type="Gene3D" id="1.20.1270.390">
    <property type="match status" value="1"/>
</dbReference>
<feature type="coiled-coil region" evidence="1">
    <location>
        <begin position="58"/>
        <end position="120"/>
    </location>
</feature>
<dbReference type="AlphaFoldDB" id="A0A8J6QX64"/>
<gene>
    <name evidence="4" type="ORF">ICT70_07905</name>
</gene>
<protein>
    <submittedName>
        <fullName evidence="4">DUF4398 domain-containing protein</fullName>
    </submittedName>
</protein>
<feature type="chain" id="PRO_5035196340" evidence="2">
    <location>
        <begin position="23"/>
        <end position="123"/>
    </location>
</feature>
<dbReference type="EMBL" id="JACWUN010000007">
    <property type="protein sequence ID" value="MBD1400593.1"/>
    <property type="molecule type" value="Genomic_DNA"/>
</dbReference>